<proteinExistence type="inferred from homology"/>
<evidence type="ECO:0000256" key="5">
    <source>
        <dbReference type="ARBA" id="ARBA00023277"/>
    </source>
</evidence>
<comment type="caution">
    <text evidence="6">The sequence shown here is derived from an EMBL/GenBank/DDBJ whole genome shotgun (WGS) entry which is preliminary data.</text>
</comment>
<comment type="cofactor">
    <cofactor evidence="1">
        <name>Mg(2+)</name>
        <dbReference type="ChEBI" id="CHEBI:18420"/>
    </cofactor>
</comment>
<dbReference type="SFLD" id="SFLDG01129">
    <property type="entry name" value="C1.5:_HAD__Beta-PGM__Phosphata"/>
    <property type="match status" value="1"/>
</dbReference>
<keyword evidence="3" id="KW-0479">Metal-binding</keyword>
<accession>A0ABV1RH32</accession>
<dbReference type="InterPro" id="IPR051600">
    <property type="entry name" value="Beta-PGM-like"/>
</dbReference>
<sequence>MNKLQALLIDHDGTLVDSEPAQHQIWQRILRDFGIEFSFDEFIPRIGIPGEMTAAYLVDKYALGISPSELAVVKEKETQAYLEQQAFPLMPGILAILQWAKSADVNLRVAIVSGAERASVLRTIKQHALDEFVDLVVAGGDTERSKPHPEPYLKAINQLKVAVQNCCAIEDSCGGIQSAKGAGLRCLAIQHVFTDVQTLKRADRLFSSHQEILAALKRNMT</sequence>
<dbReference type="InterPro" id="IPR006439">
    <property type="entry name" value="HAD-SF_hydro_IA"/>
</dbReference>
<dbReference type="Proteomes" id="UP001467690">
    <property type="component" value="Unassembled WGS sequence"/>
</dbReference>
<dbReference type="PANTHER" id="PTHR46193:SF18">
    <property type="entry name" value="HEXITOL PHOSPHATASE B"/>
    <property type="match status" value="1"/>
</dbReference>
<dbReference type="PANTHER" id="PTHR46193">
    <property type="entry name" value="6-PHOSPHOGLUCONATE PHOSPHATASE"/>
    <property type="match status" value="1"/>
</dbReference>
<evidence type="ECO:0000313" key="6">
    <source>
        <dbReference type="EMBL" id="MER2492056.1"/>
    </source>
</evidence>
<evidence type="ECO:0000313" key="7">
    <source>
        <dbReference type="Proteomes" id="UP001467690"/>
    </source>
</evidence>
<dbReference type="NCBIfam" id="TIGR01509">
    <property type="entry name" value="HAD-SF-IA-v3"/>
    <property type="match status" value="1"/>
</dbReference>
<keyword evidence="7" id="KW-1185">Reference proteome</keyword>
<evidence type="ECO:0000256" key="3">
    <source>
        <dbReference type="ARBA" id="ARBA00022723"/>
    </source>
</evidence>
<name>A0ABV1RH32_9ALTE</name>
<evidence type="ECO:0000256" key="2">
    <source>
        <dbReference type="ARBA" id="ARBA00006171"/>
    </source>
</evidence>
<dbReference type="EMBL" id="JBELOE010000196">
    <property type="protein sequence ID" value="MER2492056.1"/>
    <property type="molecule type" value="Genomic_DNA"/>
</dbReference>
<organism evidence="6 7">
    <name type="scientific">Catenovulum sediminis</name>
    <dbReference type="NCBI Taxonomy" id="1740262"/>
    <lineage>
        <taxon>Bacteria</taxon>
        <taxon>Pseudomonadati</taxon>
        <taxon>Pseudomonadota</taxon>
        <taxon>Gammaproteobacteria</taxon>
        <taxon>Alteromonadales</taxon>
        <taxon>Alteromonadaceae</taxon>
        <taxon>Catenovulum</taxon>
    </lineage>
</organism>
<dbReference type="SUPFAM" id="SSF56784">
    <property type="entry name" value="HAD-like"/>
    <property type="match status" value="1"/>
</dbReference>
<reference evidence="6 7" key="1">
    <citation type="submission" date="2024-06" db="EMBL/GenBank/DDBJ databases">
        <authorList>
            <person name="Chen R.Y."/>
        </authorList>
    </citation>
    <scope>NUCLEOTIDE SEQUENCE [LARGE SCALE GENOMIC DNA]</scope>
    <source>
        <strain evidence="6 7">D2</strain>
    </source>
</reference>
<dbReference type="InterPro" id="IPR023214">
    <property type="entry name" value="HAD_sf"/>
</dbReference>
<dbReference type="InterPro" id="IPR023198">
    <property type="entry name" value="PGP-like_dom2"/>
</dbReference>
<comment type="similarity">
    <text evidence="2">Belongs to the HAD-like hydrolase superfamily. CbbY/CbbZ/Gph/YieH family.</text>
</comment>
<gene>
    <name evidence="6" type="ORF">ABS311_09195</name>
</gene>
<dbReference type="Gene3D" id="1.10.150.240">
    <property type="entry name" value="Putative phosphatase, domain 2"/>
    <property type="match status" value="1"/>
</dbReference>
<evidence type="ECO:0000256" key="4">
    <source>
        <dbReference type="ARBA" id="ARBA00022842"/>
    </source>
</evidence>
<keyword evidence="5" id="KW-0119">Carbohydrate metabolism</keyword>
<dbReference type="Gene3D" id="3.40.50.1000">
    <property type="entry name" value="HAD superfamily/HAD-like"/>
    <property type="match status" value="1"/>
</dbReference>
<dbReference type="SFLD" id="SFLDS00003">
    <property type="entry name" value="Haloacid_Dehalogenase"/>
    <property type="match status" value="1"/>
</dbReference>
<dbReference type="InterPro" id="IPR036412">
    <property type="entry name" value="HAD-like_sf"/>
</dbReference>
<dbReference type="Pfam" id="PF13419">
    <property type="entry name" value="HAD_2"/>
    <property type="match status" value="1"/>
</dbReference>
<protein>
    <submittedName>
        <fullName evidence="6">HAD family phosphatase</fullName>
    </submittedName>
</protein>
<evidence type="ECO:0000256" key="1">
    <source>
        <dbReference type="ARBA" id="ARBA00001946"/>
    </source>
</evidence>
<dbReference type="InterPro" id="IPR041492">
    <property type="entry name" value="HAD_2"/>
</dbReference>
<keyword evidence="4" id="KW-0460">Magnesium</keyword>
<dbReference type="RefSeq" id="WP_143871861.1">
    <property type="nucleotide sequence ID" value="NZ_CP041660.1"/>
</dbReference>